<protein>
    <submittedName>
        <fullName evidence="1">Uncharacterized protein</fullName>
    </submittedName>
</protein>
<reference evidence="1" key="1">
    <citation type="journal article" date="2015" name="Nature">
        <title>Complex archaea that bridge the gap between prokaryotes and eukaryotes.</title>
        <authorList>
            <person name="Spang A."/>
            <person name="Saw J.H."/>
            <person name="Jorgensen S.L."/>
            <person name="Zaremba-Niedzwiedzka K."/>
            <person name="Martijn J."/>
            <person name="Lind A.E."/>
            <person name="van Eijk R."/>
            <person name="Schleper C."/>
            <person name="Guy L."/>
            <person name="Ettema T.J."/>
        </authorList>
    </citation>
    <scope>NUCLEOTIDE SEQUENCE</scope>
</reference>
<proteinExistence type="predicted"/>
<sequence length="61" mass="7204">MQFENKYYGSWNPTADIYTIDRLLASGDVGLDRWIVKEETDRSVQETVFFRFIALAMDDHQ</sequence>
<evidence type="ECO:0000313" key="1">
    <source>
        <dbReference type="EMBL" id="KKL10294.1"/>
    </source>
</evidence>
<gene>
    <name evidence="1" type="ORF">LCGC14_2557260</name>
</gene>
<name>A0A0F9AL35_9ZZZZ</name>
<organism evidence="1">
    <name type="scientific">marine sediment metagenome</name>
    <dbReference type="NCBI Taxonomy" id="412755"/>
    <lineage>
        <taxon>unclassified sequences</taxon>
        <taxon>metagenomes</taxon>
        <taxon>ecological metagenomes</taxon>
    </lineage>
</organism>
<comment type="caution">
    <text evidence="1">The sequence shown here is derived from an EMBL/GenBank/DDBJ whole genome shotgun (WGS) entry which is preliminary data.</text>
</comment>
<accession>A0A0F9AL35</accession>
<dbReference type="AlphaFoldDB" id="A0A0F9AL35"/>
<dbReference type="EMBL" id="LAZR01042118">
    <property type="protein sequence ID" value="KKL10294.1"/>
    <property type="molecule type" value="Genomic_DNA"/>
</dbReference>